<evidence type="ECO:0000256" key="1">
    <source>
        <dbReference type="ARBA" id="ARBA00022741"/>
    </source>
</evidence>
<protein>
    <submittedName>
        <fullName evidence="5">ATP-dependent Clp protease ATP-binding subunit ClpA</fullName>
    </submittedName>
</protein>
<evidence type="ECO:0000256" key="2">
    <source>
        <dbReference type="ARBA" id="ARBA00022840"/>
    </source>
</evidence>
<dbReference type="GO" id="GO:0005524">
    <property type="term" value="F:ATP binding"/>
    <property type="evidence" value="ECO:0007669"/>
    <property type="project" value="UniProtKB-KW"/>
</dbReference>
<feature type="domain" description="Clp ATPase C-terminal" evidence="4">
    <location>
        <begin position="1"/>
        <end position="62"/>
    </location>
</feature>
<organism evidence="5">
    <name type="scientific">mine drainage metagenome</name>
    <dbReference type="NCBI Taxonomy" id="410659"/>
    <lineage>
        <taxon>unclassified sequences</taxon>
        <taxon>metagenomes</taxon>
        <taxon>ecological metagenomes</taxon>
    </lineage>
</organism>
<dbReference type="GO" id="GO:0008233">
    <property type="term" value="F:peptidase activity"/>
    <property type="evidence" value="ECO:0007669"/>
    <property type="project" value="UniProtKB-KW"/>
</dbReference>
<evidence type="ECO:0000259" key="4">
    <source>
        <dbReference type="SMART" id="SM01086"/>
    </source>
</evidence>
<evidence type="ECO:0000256" key="3">
    <source>
        <dbReference type="SAM" id="MobiDB-lite"/>
    </source>
</evidence>
<keyword evidence="5" id="KW-0645">Protease</keyword>
<evidence type="ECO:0000313" key="5">
    <source>
        <dbReference type="EMBL" id="OIQ68282.1"/>
    </source>
</evidence>
<dbReference type="Gene3D" id="1.10.8.60">
    <property type="match status" value="1"/>
</dbReference>
<dbReference type="InterPro" id="IPR019489">
    <property type="entry name" value="Clp_ATPase_C"/>
</dbReference>
<proteinExistence type="predicted"/>
<sequence>MWLVQHGYDEQMGARPMARVIQEHIKKPLADEVLFGKLKGGGHVRVVLVKDEAAADSAQEKIGFEFVEGPVTPKPEKLPGARKRTVPRKPKPNGPSGGSKGPASRGPLVKV</sequence>
<dbReference type="EMBL" id="MLJW01005404">
    <property type="protein sequence ID" value="OIQ68282.1"/>
    <property type="molecule type" value="Genomic_DNA"/>
</dbReference>
<dbReference type="SMART" id="SM01086">
    <property type="entry name" value="ClpB_D2-small"/>
    <property type="match status" value="1"/>
</dbReference>
<gene>
    <name evidence="5" type="primary">clpA_12</name>
    <name evidence="5" type="ORF">GALL_501290</name>
</gene>
<name>A0A1J5PAN8_9ZZZZ</name>
<accession>A0A1J5PAN8</accession>
<dbReference type="GO" id="GO:0006508">
    <property type="term" value="P:proteolysis"/>
    <property type="evidence" value="ECO:0007669"/>
    <property type="project" value="UniProtKB-KW"/>
</dbReference>
<keyword evidence="2 5" id="KW-0067">ATP-binding</keyword>
<feature type="region of interest" description="Disordered" evidence="3">
    <location>
        <begin position="69"/>
        <end position="111"/>
    </location>
</feature>
<keyword evidence="1" id="KW-0547">Nucleotide-binding</keyword>
<dbReference type="Pfam" id="PF10431">
    <property type="entry name" value="ClpB_D2-small"/>
    <property type="match status" value="1"/>
</dbReference>
<feature type="compositionally biased region" description="Basic residues" evidence="3">
    <location>
        <begin position="80"/>
        <end position="91"/>
    </location>
</feature>
<reference evidence="5" key="1">
    <citation type="submission" date="2016-10" db="EMBL/GenBank/DDBJ databases">
        <title>Sequence of Gallionella enrichment culture.</title>
        <authorList>
            <person name="Poehlein A."/>
            <person name="Muehling M."/>
            <person name="Daniel R."/>
        </authorList>
    </citation>
    <scope>NUCLEOTIDE SEQUENCE</scope>
</reference>
<dbReference type="AlphaFoldDB" id="A0A1J5PAN8"/>
<keyword evidence="5" id="KW-0378">Hydrolase</keyword>
<comment type="caution">
    <text evidence="5">The sequence shown here is derived from an EMBL/GenBank/DDBJ whole genome shotgun (WGS) entry which is preliminary data.</text>
</comment>
<feature type="compositionally biased region" description="Low complexity" evidence="3">
    <location>
        <begin position="101"/>
        <end position="111"/>
    </location>
</feature>